<protein>
    <submittedName>
        <fullName evidence="5">TonB-dependent receptor</fullName>
    </submittedName>
</protein>
<dbReference type="PANTHER" id="PTHR40980">
    <property type="entry name" value="PLUG DOMAIN-CONTAINING PROTEIN"/>
    <property type="match status" value="1"/>
</dbReference>
<dbReference type="Gene3D" id="2.40.170.20">
    <property type="entry name" value="TonB-dependent receptor, beta-barrel domain"/>
    <property type="match status" value="1"/>
</dbReference>
<gene>
    <name evidence="5" type="ORF">DI640_14810</name>
</gene>
<dbReference type="Proteomes" id="UP000249555">
    <property type="component" value="Unassembled WGS sequence"/>
</dbReference>
<reference evidence="5 6" key="1">
    <citation type="submission" date="2017-08" db="EMBL/GenBank/DDBJ databases">
        <title>Infants hospitalized years apart are colonized by the same room-sourced microbial strains.</title>
        <authorList>
            <person name="Brooks B."/>
            <person name="Olm M.R."/>
            <person name="Firek B.A."/>
            <person name="Baker R."/>
            <person name="Thomas B.C."/>
            <person name="Morowitz M.J."/>
            <person name="Banfield J.F."/>
        </authorList>
    </citation>
    <scope>NUCLEOTIDE SEQUENCE [LARGE SCALE GENOMIC DNA]</scope>
    <source>
        <strain evidence="5">S2_018_000_R3_119</strain>
    </source>
</reference>
<evidence type="ECO:0000259" key="4">
    <source>
        <dbReference type="Pfam" id="PF00593"/>
    </source>
</evidence>
<evidence type="ECO:0000256" key="1">
    <source>
        <dbReference type="ARBA" id="ARBA00004442"/>
    </source>
</evidence>
<organism evidence="5 6">
    <name type="scientific">Sphingomonas taxi</name>
    <dbReference type="NCBI Taxonomy" id="1549858"/>
    <lineage>
        <taxon>Bacteria</taxon>
        <taxon>Pseudomonadati</taxon>
        <taxon>Pseudomonadota</taxon>
        <taxon>Alphaproteobacteria</taxon>
        <taxon>Sphingomonadales</taxon>
        <taxon>Sphingomonadaceae</taxon>
        <taxon>Sphingomonas</taxon>
    </lineage>
</organism>
<keyword evidence="2" id="KW-0472">Membrane</keyword>
<proteinExistence type="predicted"/>
<dbReference type="Pfam" id="PF00593">
    <property type="entry name" value="TonB_dep_Rec_b-barrel"/>
    <property type="match status" value="1"/>
</dbReference>
<keyword evidence="3" id="KW-0998">Cell outer membrane</keyword>
<keyword evidence="5" id="KW-0675">Receptor</keyword>
<dbReference type="GO" id="GO:0009279">
    <property type="term" value="C:cell outer membrane"/>
    <property type="evidence" value="ECO:0007669"/>
    <property type="project" value="UniProtKB-SubCell"/>
</dbReference>
<name>A0A2W5AS11_9SPHN</name>
<sequence>GLSQEARSVRYDRFQIQRYGELAVDGRTLIAPDDVRTTIEQEDRRRRSAFVGADWRVSPDLRLDFDGLVSMFDNAIREDRLVYGLGERLGEPSAIARVEAGVVTAAAVAGGRIDNNTEISDQSHLNVVTSLGAEIRLGDWLLTPRVSISRARSVLDTPLERFSAQSPEGVSYVFDLGDASSSRRAARLTTDFNLLDPSRLTLAQLNIRAVESRDDDLTAFFDARRAIGRTWGGLRLSALRLGGQVSDRGRDYQRRDRQAALRSADTDIADFYGDITPRDVFSDLVAMRSTPWIIADFERFRDAFEVRGERADIVFQPGDLKPTGADRQNSYRVGEQIGAAYARIDFDGEAAGTPFFGNMGLRLVGSRVEVDGARLESVDGVAEVRPVTSERNHDALLPSFNLAFDLSDVAVLRMAASRSITRPSLADLRASTVPASVL</sequence>
<feature type="non-terminal residue" evidence="5">
    <location>
        <position position="1"/>
    </location>
</feature>
<dbReference type="AlphaFoldDB" id="A0A2W5AS11"/>
<dbReference type="InterPro" id="IPR036942">
    <property type="entry name" value="Beta-barrel_TonB_sf"/>
</dbReference>
<evidence type="ECO:0000256" key="3">
    <source>
        <dbReference type="ARBA" id="ARBA00023237"/>
    </source>
</evidence>
<feature type="domain" description="TonB-dependent receptor-like beta-barrel" evidence="4">
    <location>
        <begin position="198"/>
        <end position="431"/>
    </location>
</feature>
<evidence type="ECO:0000313" key="6">
    <source>
        <dbReference type="Proteomes" id="UP000249555"/>
    </source>
</evidence>
<feature type="non-terminal residue" evidence="5">
    <location>
        <position position="438"/>
    </location>
</feature>
<dbReference type="InterPro" id="IPR000531">
    <property type="entry name" value="Beta-barrel_TonB"/>
</dbReference>
<dbReference type="EMBL" id="QFMX01000100">
    <property type="protein sequence ID" value="PZO70678.1"/>
    <property type="molecule type" value="Genomic_DNA"/>
</dbReference>
<dbReference type="PANTHER" id="PTHR40980:SF3">
    <property type="entry name" value="TONB-DEPENDENT RECEPTOR-LIKE BETA-BARREL DOMAIN-CONTAINING PROTEIN"/>
    <property type="match status" value="1"/>
</dbReference>
<comment type="caution">
    <text evidence="5">The sequence shown here is derived from an EMBL/GenBank/DDBJ whole genome shotgun (WGS) entry which is preliminary data.</text>
</comment>
<accession>A0A2W5AS11</accession>
<evidence type="ECO:0000256" key="2">
    <source>
        <dbReference type="ARBA" id="ARBA00023136"/>
    </source>
</evidence>
<dbReference type="SUPFAM" id="SSF56935">
    <property type="entry name" value="Porins"/>
    <property type="match status" value="1"/>
</dbReference>
<evidence type="ECO:0000313" key="5">
    <source>
        <dbReference type="EMBL" id="PZO70678.1"/>
    </source>
</evidence>
<comment type="subcellular location">
    <subcellularLocation>
        <location evidence="1">Cell outer membrane</location>
    </subcellularLocation>
</comment>